<name>A0ABD2DSH4_DAUMA</name>
<evidence type="ECO:0000256" key="1">
    <source>
        <dbReference type="PROSITE-ProRule" id="PRU01207"/>
    </source>
</evidence>
<dbReference type="Pfam" id="PF08174">
    <property type="entry name" value="Anillin"/>
    <property type="match status" value="1"/>
</dbReference>
<dbReference type="InterPro" id="IPR011072">
    <property type="entry name" value="HR1_rho-bd"/>
</dbReference>
<dbReference type="Proteomes" id="UP001610411">
    <property type="component" value="Unassembled WGS sequence"/>
</dbReference>
<evidence type="ECO:0000313" key="4">
    <source>
        <dbReference type="EMBL" id="KAL2769686.1"/>
    </source>
</evidence>
<feature type="domain" description="REM-1" evidence="3">
    <location>
        <begin position="5"/>
        <end position="81"/>
    </location>
</feature>
<dbReference type="PANTHER" id="PTHR21538:SF21">
    <property type="entry name" value="RHOTEKIN-2"/>
    <property type="match status" value="1"/>
</dbReference>
<dbReference type="PROSITE" id="PS51860">
    <property type="entry name" value="REM_1"/>
    <property type="match status" value="1"/>
</dbReference>
<evidence type="ECO:0000259" key="3">
    <source>
        <dbReference type="PROSITE" id="PS51860"/>
    </source>
</evidence>
<dbReference type="InterPro" id="IPR051364">
    <property type="entry name" value="Cytokinesis/Rho-signaling"/>
</dbReference>
<dbReference type="PANTHER" id="PTHR21538">
    <property type="entry name" value="ANILLIN/RHOTEKIN RTKN"/>
    <property type="match status" value="1"/>
</dbReference>
<gene>
    <name evidence="4" type="ORF">WCI35_022398</name>
</gene>
<evidence type="ECO:0000256" key="2">
    <source>
        <dbReference type="SAM" id="Coils"/>
    </source>
</evidence>
<organism evidence="4 5">
    <name type="scientific">Daubentonia madagascariensis</name>
    <name type="common">Aye-aye</name>
    <name type="synonym">Sciurus madagascariensis</name>
    <dbReference type="NCBI Taxonomy" id="31869"/>
    <lineage>
        <taxon>Eukaryota</taxon>
        <taxon>Metazoa</taxon>
        <taxon>Chordata</taxon>
        <taxon>Craniata</taxon>
        <taxon>Vertebrata</taxon>
        <taxon>Euteleostomi</taxon>
        <taxon>Mammalia</taxon>
        <taxon>Eutheria</taxon>
        <taxon>Euarchontoglires</taxon>
        <taxon>Primates</taxon>
        <taxon>Strepsirrhini</taxon>
        <taxon>Chiromyiformes</taxon>
        <taxon>Daubentoniidae</taxon>
        <taxon>Daubentonia</taxon>
    </lineage>
</organism>
<protein>
    <submittedName>
        <fullName evidence="4">Rhotekin-2 isoform 2</fullName>
    </submittedName>
</protein>
<reference evidence="4 5" key="1">
    <citation type="journal article" date="2024" name="G3 (Bethesda)">
        <title>A hybrid genome assembly of the endangered aye-aye (Daubentonia madagascariensis).</title>
        <authorList>
            <person name="Versoza C.J."/>
            <person name="Pfeifer S.P."/>
        </authorList>
    </citation>
    <scope>NUCLEOTIDE SEQUENCE [LARGE SCALE GENOMIC DNA]</scope>
    <source>
        <strain evidence="4">6821</strain>
    </source>
</reference>
<comment type="caution">
    <text evidence="4">The sequence shown here is derived from an EMBL/GenBank/DDBJ whole genome shotgun (WGS) entry which is preliminary data.</text>
</comment>
<proteinExistence type="predicted"/>
<dbReference type="AlphaFoldDB" id="A0ABD2DSH4"/>
<feature type="coiled-coil region" evidence="2">
    <location>
        <begin position="58"/>
        <end position="85"/>
    </location>
</feature>
<accession>A0ABD2DSH4</accession>
<sequence>MEGQTLRGPEVSLAGFPTQQDCSIQEKIDLEIRIREGIWKLLSLSTQKEQILHAVKNLMVCNARIMAYTLELQKLEKQIENQTGRCDVNFENKERTACKGKIAISDIRIPLMWKDSDHFSNKERSQRYAIFCLFKMGYKVFDTDMVIVDKTITDICFENVTIL</sequence>
<keyword evidence="5" id="KW-1185">Reference proteome</keyword>
<evidence type="ECO:0000313" key="5">
    <source>
        <dbReference type="Proteomes" id="UP001610411"/>
    </source>
</evidence>
<dbReference type="InterPro" id="IPR012966">
    <property type="entry name" value="AHD"/>
</dbReference>
<dbReference type="SMART" id="SM00742">
    <property type="entry name" value="Hr1"/>
    <property type="match status" value="1"/>
</dbReference>
<keyword evidence="1 2" id="KW-0175">Coiled coil</keyword>
<dbReference type="EMBL" id="JBFSEQ010000008">
    <property type="protein sequence ID" value="KAL2769686.1"/>
    <property type="molecule type" value="Genomic_DNA"/>
</dbReference>